<evidence type="ECO:0000313" key="12">
    <source>
        <dbReference type="EMBL" id="KYK66518.1"/>
    </source>
</evidence>
<dbReference type="AlphaFoldDB" id="A0A151HAZ6"/>
<dbReference type="GO" id="GO:0005789">
    <property type="term" value="C:endoplasmic reticulum membrane"/>
    <property type="evidence" value="ECO:0007669"/>
    <property type="project" value="UniProtKB-SubCell"/>
</dbReference>
<evidence type="ECO:0000256" key="5">
    <source>
        <dbReference type="ARBA" id="ARBA00022692"/>
    </source>
</evidence>
<gene>
    <name evidence="12" type="ORF">TGPRC2_202572C</name>
</gene>
<comment type="similarity">
    <text evidence="4">Belongs to the OST1 family.</text>
</comment>
<dbReference type="Proteomes" id="UP000075225">
    <property type="component" value="Unassembled WGS sequence"/>
</dbReference>
<reference evidence="13" key="1">
    <citation type="submission" date="2016-03" db="EMBL/GenBank/DDBJ databases">
        <authorList>
            <person name="Sibley D."/>
            <person name="Venepally P."/>
            <person name="Karamycheva S."/>
            <person name="Hadjithomas M."/>
            <person name="Khan A."/>
            <person name="Brunk B."/>
            <person name="Roos D."/>
            <person name="Caler E."/>
            <person name="Lorenzi H."/>
        </authorList>
    </citation>
    <scope>NUCLEOTIDE SEQUENCE [LARGE SCALE GENOMIC DNA]</scope>
    <source>
        <strain evidence="13">TgCatPRC2</strain>
    </source>
</reference>
<evidence type="ECO:0000256" key="11">
    <source>
        <dbReference type="SAM" id="Phobius"/>
    </source>
</evidence>
<keyword evidence="8 11" id="KW-1133">Transmembrane helix</keyword>
<keyword evidence="10" id="KW-0175">Coiled coil</keyword>
<evidence type="ECO:0000256" key="4">
    <source>
        <dbReference type="ARBA" id="ARBA00008905"/>
    </source>
</evidence>
<comment type="function">
    <text evidence="1">Subunit of the oligosaccharyl transferase (OST) complex that catalyzes the initial transfer of a defined glycan (Glc(3)Man(9)GlcNAc(2) in eukaryotes) from the lipid carrier dolichol-pyrophosphate to an asparagine residue within an Asn-X-Ser/Thr consensus motif in nascent polypeptide chains, the first step in protein N-glycosylation. N-glycosylation occurs cotranslationally and the complex associates with the Sec61 complex at the channel-forming translocon complex that mediates protein translocation across the endoplasmic reticulum (ER). All subunits are required for a maximal enzyme activity.</text>
</comment>
<feature type="coiled-coil region" evidence="10">
    <location>
        <begin position="151"/>
        <end position="178"/>
    </location>
</feature>
<protein>
    <submittedName>
        <fullName evidence="12">Ribophorin i protein</fullName>
    </submittedName>
</protein>
<dbReference type="Pfam" id="PF04597">
    <property type="entry name" value="Ribophorin_I"/>
    <property type="match status" value="1"/>
</dbReference>
<organism evidence="12 13">
    <name type="scientific">Toxoplasma gondii TgCatPRC2</name>
    <dbReference type="NCBI Taxonomy" id="1130821"/>
    <lineage>
        <taxon>Eukaryota</taxon>
        <taxon>Sar</taxon>
        <taxon>Alveolata</taxon>
        <taxon>Apicomplexa</taxon>
        <taxon>Conoidasida</taxon>
        <taxon>Coccidia</taxon>
        <taxon>Eucoccidiorida</taxon>
        <taxon>Eimeriorina</taxon>
        <taxon>Sarcocystidae</taxon>
        <taxon>Toxoplasma</taxon>
    </lineage>
</organism>
<evidence type="ECO:0000256" key="3">
    <source>
        <dbReference type="ARBA" id="ARBA00004922"/>
    </source>
</evidence>
<evidence type="ECO:0000256" key="6">
    <source>
        <dbReference type="ARBA" id="ARBA00022729"/>
    </source>
</evidence>
<dbReference type="UniPathway" id="UPA00378"/>
<dbReference type="InterPro" id="IPR007676">
    <property type="entry name" value="Ribophorin_I"/>
</dbReference>
<comment type="subcellular location">
    <subcellularLocation>
        <location evidence="2">Endoplasmic reticulum membrane</location>
        <topology evidence="2">Single-pass type I membrane protein</topology>
    </subcellularLocation>
</comment>
<accession>A0A151HAZ6</accession>
<evidence type="ECO:0000313" key="13">
    <source>
        <dbReference type="Proteomes" id="UP000075225"/>
    </source>
</evidence>
<keyword evidence="6" id="KW-0732">Signal</keyword>
<evidence type="ECO:0000256" key="7">
    <source>
        <dbReference type="ARBA" id="ARBA00022824"/>
    </source>
</evidence>
<keyword evidence="5 11" id="KW-0812">Transmembrane</keyword>
<dbReference type="VEuPathDB" id="ToxoDB:TGPRC2_202572C"/>
<evidence type="ECO:0000256" key="9">
    <source>
        <dbReference type="ARBA" id="ARBA00023136"/>
    </source>
</evidence>
<proteinExistence type="inferred from homology"/>
<feature type="transmembrane region" description="Helical" evidence="11">
    <location>
        <begin position="66"/>
        <end position="85"/>
    </location>
</feature>
<evidence type="ECO:0000256" key="2">
    <source>
        <dbReference type="ARBA" id="ARBA00004115"/>
    </source>
</evidence>
<keyword evidence="9 11" id="KW-0472">Membrane</keyword>
<keyword evidence="7" id="KW-0256">Endoplasmic reticulum</keyword>
<evidence type="ECO:0000256" key="10">
    <source>
        <dbReference type="SAM" id="Coils"/>
    </source>
</evidence>
<comment type="pathway">
    <text evidence="3">Protein modification; protein glycosylation.</text>
</comment>
<name>A0A151HAZ6_TOXGO</name>
<feature type="non-terminal residue" evidence="12">
    <location>
        <position position="1"/>
    </location>
</feature>
<evidence type="ECO:0000256" key="1">
    <source>
        <dbReference type="ARBA" id="ARBA00002791"/>
    </source>
</evidence>
<sequence>AQNVTVTSPRKVDWNMNEKLHSWLDVFTFRPLLKLHFPSSFVPDRNILQFKVQVSYDYPPFLAVEVFKQLQICLLVFVLFLLLILSRRLRVSIASPREKEKQETEETAMSVMRHLLEVFEEISQSSDDLIEGMHRLRASASTREHNSGDGLSQWKARMARASETLEKHLELLDKEQQAQFFPGLRASFQVYRHHVEGLATCLKDLEDDNRKVSLAQARADLAASELLQRIRHPERRAKPVVESADLRAVQELQRAKKED</sequence>
<evidence type="ECO:0000256" key="8">
    <source>
        <dbReference type="ARBA" id="ARBA00022989"/>
    </source>
</evidence>
<comment type="caution">
    <text evidence="12">The sequence shown here is derived from an EMBL/GenBank/DDBJ whole genome shotgun (WGS) entry which is preliminary data.</text>
</comment>
<dbReference type="EMBL" id="AHZP02001676">
    <property type="protein sequence ID" value="KYK66518.1"/>
    <property type="molecule type" value="Genomic_DNA"/>
</dbReference>